<evidence type="ECO:0000259" key="8">
    <source>
        <dbReference type="Pfam" id="PF22290"/>
    </source>
</evidence>
<evidence type="ECO:0000256" key="2">
    <source>
        <dbReference type="ARBA" id="ARBA00022714"/>
    </source>
</evidence>
<keyword evidence="3" id="KW-0479">Metal-binding</keyword>
<dbReference type="NCBIfam" id="NF041259">
    <property type="entry name" value="mono_DmmA_fam"/>
    <property type="match status" value="1"/>
</dbReference>
<evidence type="ECO:0000256" key="4">
    <source>
        <dbReference type="ARBA" id="ARBA00023002"/>
    </source>
</evidence>
<dbReference type="GO" id="GO:0004497">
    <property type="term" value="F:monooxygenase activity"/>
    <property type="evidence" value="ECO:0007669"/>
    <property type="project" value="UniProtKB-KW"/>
</dbReference>
<keyword evidence="9" id="KW-0503">Monooxygenase</keyword>
<sequence>MADTIFSTPVYPAEAARVAASRRILVTQDNGLPGAERLLTQFKDQGGPLLVLSPRSVGQRFEEMLGESLGKAQVGTRLYVCGDEAFLWQVRALARQAGLLDEEIEMFRSGARRRLYCVHCSTLQDIGEVDSSVCTGCGVRLMVRNHFSRRLGAYAGVCLDPNDPRGEGCA</sequence>
<keyword evidence="10" id="KW-1185">Reference proteome</keyword>
<evidence type="ECO:0000313" key="9">
    <source>
        <dbReference type="EMBL" id="MFC3609473.1"/>
    </source>
</evidence>
<protein>
    <submittedName>
        <fullName evidence="9">Dimethylamine monooxygenase subunit DmmA family protein</fullName>
    </submittedName>
</protein>
<evidence type="ECO:0000256" key="5">
    <source>
        <dbReference type="ARBA" id="ARBA00023004"/>
    </source>
</evidence>
<keyword evidence="6" id="KW-0411">Iron-sulfur</keyword>
<gene>
    <name evidence="9" type="ORF">ACFOMF_16995</name>
</gene>
<dbReference type="EMBL" id="JBHRXZ010000027">
    <property type="protein sequence ID" value="MFC3609473.1"/>
    <property type="molecule type" value="Genomic_DNA"/>
</dbReference>
<evidence type="ECO:0000256" key="6">
    <source>
        <dbReference type="ARBA" id="ARBA00023014"/>
    </source>
</evidence>
<keyword evidence="2" id="KW-0001">2Fe-2S</keyword>
<keyword evidence="5" id="KW-0408">Iron</keyword>
<evidence type="ECO:0000259" key="7">
    <source>
        <dbReference type="Pfam" id="PF22289"/>
    </source>
</evidence>
<dbReference type="Pfam" id="PF22290">
    <property type="entry name" value="DmmA-like_N"/>
    <property type="match status" value="1"/>
</dbReference>
<reference evidence="10" key="1">
    <citation type="journal article" date="2019" name="Int. J. Syst. Evol. Microbiol.">
        <title>The Global Catalogue of Microorganisms (GCM) 10K type strain sequencing project: providing services to taxonomists for standard genome sequencing and annotation.</title>
        <authorList>
            <consortium name="The Broad Institute Genomics Platform"/>
            <consortium name="The Broad Institute Genome Sequencing Center for Infectious Disease"/>
            <person name="Wu L."/>
            <person name="Ma J."/>
        </authorList>
    </citation>
    <scope>NUCLEOTIDE SEQUENCE [LARGE SCALE GENOMIC DNA]</scope>
    <source>
        <strain evidence="10">KCTC 42447</strain>
    </source>
</reference>
<evidence type="ECO:0000256" key="3">
    <source>
        <dbReference type="ARBA" id="ARBA00022723"/>
    </source>
</evidence>
<evidence type="ECO:0000256" key="1">
    <source>
        <dbReference type="ARBA" id="ARBA00022630"/>
    </source>
</evidence>
<evidence type="ECO:0000313" key="10">
    <source>
        <dbReference type="Proteomes" id="UP001595630"/>
    </source>
</evidence>
<feature type="domain" description="Dimethylamine monooxygenase subunit DmmA-like C-terminal" evidence="7">
    <location>
        <begin position="114"/>
        <end position="157"/>
    </location>
</feature>
<keyword evidence="4" id="KW-0560">Oxidoreductase</keyword>
<dbReference type="InterPro" id="IPR048037">
    <property type="entry name" value="DmmA-like_C"/>
</dbReference>
<feature type="domain" description="Dimethylamine monooxygenase subunit DmmA-like N-terminal" evidence="8">
    <location>
        <begin position="63"/>
        <end position="104"/>
    </location>
</feature>
<keyword evidence="1" id="KW-0285">Flavoprotein</keyword>
<dbReference type="Pfam" id="PF22289">
    <property type="entry name" value="DmmA-like_C"/>
    <property type="match status" value="1"/>
</dbReference>
<proteinExistence type="predicted"/>
<organism evidence="9 10">
    <name type="scientific">Stutzerimonas tarimensis</name>
    <dbReference type="NCBI Taxonomy" id="1507735"/>
    <lineage>
        <taxon>Bacteria</taxon>
        <taxon>Pseudomonadati</taxon>
        <taxon>Pseudomonadota</taxon>
        <taxon>Gammaproteobacteria</taxon>
        <taxon>Pseudomonadales</taxon>
        <taxon>Pseudomonadaceae</taxon>
        <taxon>Stutzerimonas</taxon>
    </lineage>
</organism>
<dbReference type="Proteomes" id="UP001595630">
    <property type="component" value="Unassembled WGS sequence"/>
</dbReference>
<dbReference type="InterPro" id="IPR054582">
    <property type="entry name" value="DmmA-like_N"/>
</dbReference>
<comment type="caution">
    <text evidence="9">The sequence shown here is derived from an EMBL/GenBank/DDBJ whole genome shotgun (WGS) entry which is preliminary data.</text>
</comment>
<name>A0ABV7TDJ8_9GAMM</name>
<accession>A0ABV7TDJ8</accession>